<evidence type="ECO:0000313" key="3">
    <source>
        <dbReference type="Proteomes" id="UP000078540"/>
    </source>
</evidence>
<dbReference type="EMBL" id="KQ976394">
    <property type="protein sequence ID" value="KYM93205.1"/>
    <property type="molecule type" value="Genomic_DNA"/>
</dbReference>
<sequence>MQAHPSRRCEIAWISRTARTSRAPDPDRRSSACQLSKPTAPALTVSPLKSIERQQRSGRTPTPCTYIQAWYSAIGGNRSGTRHGGPRTYVAIGPRDT</sequence>
<accession>A0A195BY31</accession>
<evidence type="ECO:0000313" key="2">
    <source>
        <dbReference type="EMBL" id="KYM93205.1"/>
    </source>
</evidence>
<reference evidence="2 3" key="1">
    <citation type="submission" date="2015-09" db="EMBL/GenBank/DDBJ databases">
        <title>Atta colombica WGS genome.</title>
        <authorList>
            <person name="Nygaard S."/>
            <person name="Hu H."/>
            <person name="Boomsma J."/>
            <person name="Zhang G."/>
        </authorList>
    </citation>
    <scope>NUCLEOTIDE SEQUENCE [LARGE SCALE GENOMIC DNA]</scope>
    <source>
        <strain evidence="2">Treedump-2</strain>
        <tissue evidence="2">Whole body</tissue>
    </source>
</reference>
<name>A0A195BY31_9HYME</name>
<proteinExistence type="predicted"/>
<organism evidence="2 3">
    <name type="scientific">Atta colombica</name>
    <dbReference type="NCBI Taxonomy" id="520822"/>
    <lineage>
        <taxon>Eukaryota</taxon>
        <taxon>Metazoa</taxon>
        <taxon>Ecdysozoa</taxon>
        <taxon>Arthropoda</taxon>
        <taxon>Hexapoda</taxon>
        <taxon>Insecta</taxon>
        <taxon>Pterygota</taxon>
        <taxon>Neoptera</taxon>
        <taxon>Endopterygota</taxon>
        <taxon>Hymenoptera</taxon>
        <taxon>Apocrita</taxon>
        <taxon>Aculeata</taxon>
        <taxon>Formicoidea</taxon>
        <taxon>Formicidae</taxon>
        <taxon>Myrmicinae</taxon>
        <taxon>Atta</taxon>
    </lineage>
</organism>
<keyword evidence="3" id="KW-1185">Reference proteome</keyword>
<protein>
    <submittedName>
        <fullName evidence="2">Uncharacterized protein</fullName>
    </submittedName>
</protein>
<feature type="region of interest" description="Disordered" evidence="1">
    <location>
        <begin position="19"/>
        <end position="41"/>
    </location>
</feature>
<dbReference type="Proteomes" id="UP000078540">
    <property type="component" value="Unassembled WGS sequence"/>
</dbReference>
<dbReference type="AlphaFoldDB" id="A0A195BY31"/>
<gene>
    <name evidence="2" type="ORF">ALC53_00141</name>
</gene>
<evidence type="ECO:0000256" key="1">
    <source>
        <dbReference type="SAM" id="MobiDB-lite"/>
    </source>
</evidence>